<sequence length="280" mass="28302">MKGKMQAGRWGLGLIVAGAVLAALGAGASAWTGRAVPAPLPAVAGGFSASAFAVAPGVLVTNAHVALRCQAQDRPLRVEGQGGPWQLAMLDADADLALLRGPAGGMSVLPLSAGLRLPRGTPVLALGFPMTDEPRRAGMLRAARGMVLRAALTVHDPAGGQAVSFVATDQNGQEVAPSWDDGLRYFGAAQAERLRWRLEIGAPAAGGSSGGPVLDAAGQVVGVVYAGGRGLTAAIPLEDLRALLARAGVVPLLRPPSHAATTDWDALEDGAARGVARITC</sequence>
<dbReference type="Gene3D" id="2.40.10.120">
    <property type="match status" value="2"/>
</dbReference>
<keyword evidence="3" id="KW-1185">Reference proteome</keyword>
<dbReference type="Proteomes" id="UP001518989">
    <property type="component" value="Unassembled WGS sequence"/>
</dbReference>
<dbReference type="Pfam" id="PF13365">
    <property type="entry name" value="Trypsin_2"/>
    <property type="match status" value="1"/>
</dbReference>
<evidence type="ECO:0000256" key="1">
    <source>
        <dbReference type="SAM" id="Phobius"/>
    </source>
</evidence>
<dbReference type="SUPFAM" id="SSF50494">
    <property type="entry name" value="Trypsin-like serine proteases"/>
    <property type="match status" value="1"/>
</dbReference>
<dbReference type="RefSeq" id="WP_207418535.1">
    <property type="nucleotide sequence ID" value="NZ_CP061177.1"/>
</dbReference>
<dbReference type="InterPro" id="IPR009003">
    <property type="entry name" value="Peptidase_S1_PA"/>
</dbReference>
<organism evidence="2 3">
    <name type="scientific">Roseomonas haemaphysalidis</name>
    <dbReference type="NCBI Taxonomy" id="2768162"/>
    <lineage>
        <taxon>Bacteria</taxon>
        <taxon>Pseudomonadati</taxon>
        <taxon>Pseudomonadota</taxon>
        <taxon>Alphaproteobacteria</taxon>
        <taxon>Acetobacterales</taxon>
        <taxon>Roseomonadaceae</taxon>
        <taxon>Roseomonas</taxon>
    </lineage>
</organism>
<protein>
    <submittedName>
        <fullName evidence="2">Trypsin-like peptidase domain-containing protein</fullName>
    </submittedName>
</protein>
<reference evidence="2 3" key="1">
    <citation type="submission" date="2020-09" db="EMBL/GenBank/DDBJ databases">
        <title>Roseomonas.</title>
        <authorList>
            <person name="Zhu W."/>
        </authorList>
    </citation>
    <scope>NUCLEOTIDE SEQUENCE [LARGE SCALE GENOMIC DNA]</scope>
    <source>
        <strain evidence="2 3">573</strain>
    </source>
</reference>
<keyword evidence="1" id="KW-1133">Transmembrane helix</keyword>
<proteinExistence type="predicted"/>
<comment type="caution">
    <text evidence="2">The sequence shown here is derived from an EMBL/GenBank/DDBJ whole genome shotgun (WGS) entry which is preliminary data.</text>
</comment>
<evidence type="ECO:0000313" key="3">
    <source>
        <dbReference type="Proteomes" id="UP001518989"/>
    </source>
</evidence>
<accession>A0ABS3KUH4</accession>
<keyword evidence="1" id="KW-0472">Membrane</keyword>
<dbReference type="EMBL" id="JACTNG010000009">
    <property type="protein sequence ID" value="MBO1080522.1"/>
    <property type="molecule type" value="Genomic_DNA"/>
</dbReference>
<feature type="transmembrane region" description="Helical" evidence="1">
    <location>
        <begin position="45"/>
        <end position="67"/>
    </location>
</feature>
<keyword evidence="1" id="KW-0812">Transmembrane</keyword>
<name>A0ABS3KUH4_9PROT</name>
<evidence type="ECO:0000313" key="2">
    <source>
        <dbReference type="EMBL" id="MBO1080522.1"/>
    </source>
</evidence>
<gene>
    <name evidence="2" type="ORF">IAI61_15875</name>
</gene>